<evidence type="ECO:0000259" key="4">
    <source>
        <dbReference type="Pfam" id="PF00294"/>
    </source>
</evidence>
<keyword evidence="2" id="KW-0479">Metal-binding</keyword>
<dbReference type="OrthoDB" id="198885at2759"/>
<dbReference type="InterPro" id="IPR002173">
    <property type="entry name" value="Carboh/pur_kinase_PfkB_CS"/>
</dbReference>
<evidence type="ECO:0000256" key="1">
    <source>
        <dbReference type="ARBA" id="ARBA00022679"/>
    </source>
</evidence>
<dbReference type="CDD" id="cd01941">
    <property type="entry name" value="YeiC_kinase_like"/>
    <property type="match status" value="1"/>
</dbReference>
<keyword evidence="1" id="KW-0808">Transferase</keyword>
<evidence type="ECO:0000313" key="6">
    <source>
        <dbReference type="Proteomes" id="UP000323000"/>
    </source>
</evidence>
<dbReference type="Pfam" id="PF00294">
    <property type="entry name" value="PfkB"/>
    <property type="match status" value="1"/>
</dbReference>
<dbReference type="Gene3D" id="3.40.1190.20">
    <property type="match status" value="1"/>
</dbReference>
<dbReference type="SUPFAM" id="SSF53613">
    <property type="entry name" value="Ribokinase-like"/>
    <property type="match status" value="1"/>
</dbReference>
<dbReference type="GO" id="GO:0016301">
    <property type="term" value="F:kinase activity"/>
    <property type="evidence" value="ECO:0007669"/>
    <property type="project" value="UniProtKB-KW"/>
</dbReference>
<protein>
    <recommendedName>
        <fullName evidence="4">Carbohydrate kinase PfkB domain-containing protein</fullName>
    </recommendedName>
</protein>
<organism evidence="5 6">
    <name type="scientific">Acer yangbiense</name>
    <dbReference type="NCBI Taxonomy" id="1000413"/>
    <lineage>
        <taxon>Eukaryota</taxon>
        <taxon>Viridiplantae</taxon>
        <taxon>Streptophyta</taxon>
        <taxon>Embryophyta</taxon>
        <taxon>Tracheophyta</taxon>
        <taxon>Spermatophyta</taxon>
        <taxon>Magnoliopsida</taxon>
        <taxon>eudicotyledons</taxon>
        <taxon>Gunneridae</taxon>
        <taxon>Pentapetalae</taxon>
        <taxon>rosids</taxon>
        <taxon>malvids</taxon>
        <taxon>Sapindales</taxon>
        <taxon>Sapindaceae</taxon>
        <taxon>Hippocastanoideae</taxon>
        <taxon>Acereae</taxon>
        <taxon>Acer</taxon>
    </lineage>
</organism>
<dbReference type="EMBL" id="VAHF01000004">
    <property type="protein sequence ID" value="TXG64504.1"/>
    <property type="molecule type" value="Genomic_DNA"/>
</dbReference>
<dbReference type="PANTHER" id="PTHR42909:SF1">
    <property type="entry name" value="CARBOHYDRATE KINASE PFKB DOMAIN-CONTAINING PROTEIN"/>
    <property type="match status" value="1"/>
</dbReference>
<evidence type="ECO:0000256" key="2">
    <source>
        <dbReference type="ARBA" id="ARBA00022723"/>
    </source>
</evidence>
<keyword evidence="3" id="KW-0418">Kinase</keyword>
<dbReference type="GO" id="GO:0016798">
    <property type="term" value="F:hydrolase activity, acting on glycosyl bonds"/>
    <property type="evidence" value="ECO:0007669"/>
    <property type="project" value="TreeGrafter"/>
</dbReference>
<dbReference type="GO" id="GO:0005737">
    <property type="term" value="C:cytoplasm"/>
    <property type="evidence" value="ECO:0007669"/>
    <property type="project" value="TreeGrafter"/>
</dbReference>
<keyword evidence="6" id="KW-1185">Reference proteome</keyword>
<dbReference type="Proteomes" id="UP000323000">
    <property type="component" value="Chromosome 4"/>
</dbReference>
<dbReference type="AlphaFoldDB" id="A0A5C7I5V8"/>
<comment type="caution">
    <text evidence="5">The sequence shown here is derived from an EMBL/GenBank/DDBJ whole genome shotgun (WGS) entry which is preliminary data.</text>
</comment>
<accession>A0A5C7I5V8</accession>
<name>A0A5C7I5V8_9ROSI</name>
<dbReference type="InterPro" id="IPR011611">
    <property type="entry name" value="PfkB_dom"/>
</dbReference>
<feature type="domain" description="Carbohydrate kinase PfkB" evidence="4">
    <location>
        <begin position="48"/>
        <end position="296"/>
    </location>
</feature>
<reference evidence="6" key="1">
    <citation type="journal article" date="2019" name="Gigascience">
        <title>De novo genome assembly of the endangered Acer yangbiense, a plant species with extremely small populations endemic to Yunnan Province, China.</title>
        <authorList>
            <person name="Yang J."/>
            <person name="Wariss H.M."/>
            <person name="Tao L."/>
            <person name="Zhang R."/>
            <person name="Yun Q."/>
            <person name="Hollingsworth P."/>
            <person name="Dao Z."/>
            <person name="Luo G."/>
            <person name="Guo H."/>
            <person name="Ma Y."/>
            <person name="Sun W."/>
        </authorList>
    </citation>
    <scope>NUCLEOTIDE SEQUENCE [LARGE SCALE GENOMIC DNA]</scope>
    <source>
        <strain evidence="6">cv. Malutang</strain>
    </source>
</reference>
<dbReference type="PROSITE" id="PS00583">
    <property type="entry name" value="PFKB_KINASES_1"/>
    <property type="match status" value="1"/>
</dbReference>
<evidence type="ECO:0000256" key="3">
    <source>
        <dbReference type="ARBA" id="ARBA00022777"/>
    </source>
</evidence>
<gene>
    <name evidence="5" type="ORF">EZV62_011498</name>
</gene>
<dbReference type="GO" id="GO:0046872">
    <property type="term" value="F:metal ion binding"/>
    <property type="evidence" value="ECO:0007669"/>
    <property type="project" value="UniProtKB-KW"/>
</dbReference>
<evidence type="ECO:0000313" key="5">
    <source>
        <dbReference type="EMBL" id="TXG64504.1"/>
    </source>
</evidence>
<dbReference type="InterPro" id="IPR029056">
    <property type="entry name" value="Ribokinase-like"/>
</dbReference>
<dbReference type="PANTHER" id="PTHR42909">
    <property type="entry name" value="ZGC:136858"/>
    <property type="match status" value="1"/>
</dbReference>
<sequence>MESSVNRRLNAVSSHLLQPSEPNSLLHQVFLRGGQLQKQEEEAEPVIVGGMVLDIHATPSVPANPRTTTPGKVHYVLGGVARNVAECMSKLGAKPYMISAVGLDMPGNLLLEHWKSTGLSTEVGIRRQQDINTAVVCNILDANGELAAAVASVEAIEKYLTPEWIHPFKCNISSAPVLMVDANLNPPALEASCHMAAESNVPVWFEPVSVTKSRRIASVVKYITIASPNEDELVAMANALSGENTFHPISREKYSMETLFQMLKPAIWVLLEKGVKIVVVTLGPDGVFLCSKGRSKSMRIGPERTKTYGFSRTLYDIVTSSCPSSSYSGATQPEGGSQFFAMHFPALPASVVRLTGAGDCLVGGTIASICAGLDFMQSVAVGIAASKAAVEAETNVPSEFSLTTIADDAKTVYVAAKVLFHQSML</sequence>
<proteinExistence type="predicted"/>
<dbReference type="GO" id="GO:0004730">
    <property type="term" value="F:pseudouridylate synthase activity"/>
    <property type="evidence" value="ECO:0007669"/>
    <property type="project" value="TreeGrafter"/>
</dbReference>